<accession>A0A3P7UQG0</accession>
<gene>
    <name evidence="1" type="ORF">HPBE_LOCUS3375</name>
</gene>
<keyword evidence="2" id="KW-1185">Reference proteome</keyword>
<organism evidence="2 3">
    <name type="scientific">Heligmosomoides polygyrus</name>
    <name type="common">Parasitic roundworm</name>
    <dbReference type="NCBI Taxonomy" id="6339"/>
    <lineage>
        <taxon>Eukaryota</taxon>
        <taxon>Metazoa</taxon>
        <taxon>Ecdysozoa</taxon>
        <taxon>Nematoda</taxon>
        <taxon>Chromadorea</taxon>
        <taxon>Rhabditida</taxon>
        <taxon>Rhabditina</taxon>
        <taxon>Rhabditomorpha</taxon>
        <taxon>Strongyloidea</taxon>
        <taxon>Heligmosomidae</taxon>
        <taxon>Heligmosomoides</taxon>
    </lineage>
</organism>
<reference evidence="3" key="2">
    <citation type="submission" date="2019-09" db="UniProtKB">
        <authorList>
            <consortium name="WormBaseParasite"/>
        </authorList>
    </citation>
    <scope>IDENTIFICATION</scope>
</reference>
<dbReference type="AlphaFoldDB" id="A0A183FB32"/>
<evidence type="ECO:0000313" key="3">
    <source>
        <dbReference type="WBParaSite" id="HPBE_0000337401-mRNA-1"/>
    </source>
</evidence>
<evidence type="ECO:0000313" key="1">
    <source>
        <dbReference type="EMBL" id="VDO34179.1"/>
    </source>
</evidence>
<protein>
    <submittedName>
        <fullName evidence="3">Cadherin domain-containing protein</fullName>
    </submittedName>
</protein>
<evidence type="ECO:0000313" key="2">
    <source>
        <dbReference type="Proteomes" id="UP000050761"/>
    </source>
</evidence>
<dbReference type="WBParaSite" id="HPBE_0000337401-mRNA-1">
    <property type="protein sequence ID" value="HPBE_0000337401-mRNA-1"/>
    <property type="gene ID" value="HPBE_0000337401"/>
</dbReference>
<proteinExistence type="predicted"/>
<dbReference type="EMBL" id="UZAH01008379">
    <property type="protein sequence ID" value="VDO34179.1"/>
    <property type="molecule type" value="Genomic_DNA"/>
</dbReference>
<sequence length="105" mass="11838">MAKGEVTSIRVRYSEEEGLPLRNLSIDGKEEFFVNSASSAGGELFDLPYSIESRILEITIASFKTEPCMKVSLHNTSYCRILQIHIASLNSSEWTMKVPFEHDLP</sequence>
<accession>A0A183FB32</accession>
<dbReference type="Proteomes" id="UP000050761">
    <property type="component" value="Unassembled WGS sequence"/>
</dbReference>
<name>A0A183FB32_HELPZ</name>
<reference evidence="1 2" key="1">
    <citation type="submission" date="2018-11" db="EMBL/GenBank/DDBJ databases">
        <authorList>
            <consortium name="Pathogen Informatics"/>
        </authorList>
    </citation>
    <scope>NUCLEOTIDE SEQUENCE [LARGE SCALE GENOMIC DNA]</scope>
</reference>